<evidence type="ECO:0008006" key="3">
    <source>
        <dbReference type="Google" id="ProtNLM"/>
    </source>
</evidence>
<keyword evidence="2" id="KW-1185">Reference proteome</keyword>
<dbReference type="KEGG" id="chrm:FYK34_10520"/>
<sequence length="182" mass="20291">MAMTLIISFSQGNPHDKNKVKIDNGICFGLCIWLIETAKSLDNPEFLQYVSKFALKPGKIMETGLTYQKQSNQGRNDAITGLIFNIDIASGSENIGETMTSAYDLLDTAAITNSIYILSFFGKKWGHATVLFKKGGQCYWFDPNFGLYSIDPIDTIGELMGFLKKMYPDISKAKLNYLAITQ</sequence>
<accession>A0A5C1DJP5</accession>
<dbReference type="Gene3D" id="3.90.70.20">
    <property type="match status" value="1"/>
</dbReference>
<organism evidence="1 2">
    <name type="scientific">Chromobacterium paludis</name>
    <dbReference type="NCBI Taxonomy" id="2605945"/>
    <lineage>
        <taxon>Bacteria</taxon>
        <taxon>Pseudomonadati</taxon>
        <taxon>Pseudomonadota</taxon>
        <taxon>Betaproteobacteria</taxon>
        <taxon>Neisseriales</taxon>
        <taxon>Chromobacteriaceae</taxon>
        <taxon>Chromobacterium</taxon>
    </lineage>
</organism>
<dbReference type="EMBL" id="CP043473">
    <property type="protein sequence ID" value="QEL55958.1"/>
    <property type="molecule type" value="Genomic_DNA"/>
</dbReference>
<dbReference type="SUPFAM" id="SSF54001">
    <property type="entry name" value="Cysteine proteinases"/>
    <property type="match status" value="1"/>
</dbReference>
<evidence type="ECO:0000313" key="2">
    <source>
        <dbReference type="Proteomes" id="UP000322079"/>
    </source>
</evidence>
<dbReference type="InterPro" id="IPR038765">
    <property type="entry name" value="Papain-like_cys_pep_sf"/>
</dbReference>
<protein>
    <recommendedName>
        <fullName evidence="3">Peptidase C58 YopT-type domain-containing protein</fullName>
    </recommendedName>
</protein>
<dbReference type="AlphaFoldDB" id="A0A5C1DJP5"/>
<proteinExistence type="predicted"/>
<name>A0A5C1DJP5_9NEIS</name>
<evidence type="ECO:0000313" key="1">
    <source>
        <dbReference type="EMBL" id="QEL55958.1"/>
    </source>
</evidence>
<gene>
    <name evidence="1" type="ORF">FYK34_10520</name>
</gene>
<dbReference type="Proteomes" id="UP000322079">
    <property type="component" value="Chromosome"/>
</dbReference>
<dbReference type="RefSeq" id="WP_149296313.1">
    <property type="nucleotide sequence ID" value="NZ_CP043473.1"/>
</dbReference>
<reference evidence="1 2" key="1">
    <citation type="submission" date="2019-08" db="EMBL/GenBank/DDBJ databases">
        <title>Chromobacterium paludis, a novel bacterium isolated from a Maryland marsh pond.</title>
        <authorList>
            <person name="Blackburn M.B."/>
            <person name="Gundersen-Rindal D.E."/>
        </authorList>
    </citation>
    <scope>NUCLEOTIDE SEQUENCE [LARGE SCALE GENOMIC DNA]</scope>
    <source>
        <strain evidence="2">IIBBL 257-1</strain>
    </source>
</reference>